<dbReference type="Proteomes" id="UP000280405">
    <property type="component" value="Unassembled WGS sequence"/>
</dbReference>
<comment type="caution">
    <text evidence="2">The sequence shown here is derived from an EMBL/GenBank/DDBJ whole genome shotgun (WGS) entry which is preliminary data.</text>
</comment>
<protein>
    <submittedName>
        <fullName evidence="2">Heme biosynthesis protein HemY</fullName>
    </submittedName>
</protein>
<keyword evidence="3" id="KW-1185">Reference proteome</keyword>
<name>A0A3A8EQG4_9GAMM</name>
<reference evidence="2 3" key="1">
    <citation type="submission" date="2018-09" db="EMBL/GenBank/DDBJ databases">
        <title>The draft genome of Acinetobacter spp. strains.</title>
        <authorList>
            <person name="Qin J."/>
            <person name="Feng Y."/>
            <person name="Zong Z."/>
        </authorList>
    </citation>
    <scope>NUCLEOTIDE SEQUENCE [LARGE SCALE GENOMIC DNA]</scope>
    <source>
        <strain evidence="2 3">WCHAc060115</strain>
    </source>
</reference>
<accession>A0A3A8EQG4</accession>
<sequence length="397" mass="46960">MKHIFQIYALISLVLVAILSVMSYAAGAGYVYVLWNKIQIQSNLWVVVFLCVLISLLMQLAWTAFKRYLALEKRKLEHILNFNALHPYEKLGVLWLIEGDEEQANVIQQIFDQSGLLKHIIQARLLFKQNNYSEALLILESSPPSAFELAEILRIEIYLAQQDAQQALTHLEFLNGHDLSPWLNPLAESYKLCMKKLWGQFAVEFPWVYLHSTQFGQLETSTKQQWLIQLLNDYDQATFDDIELLQQKFLEIEPQLDQMPFENKVLWLKIITRLPELSVQQQQLAIQLLDERFDEDVFYLWFQQQLLRQNPDYIYLEQQILNLENKYIDIPMFSFVKWHIFTATQRESEADQLLSLYPNNILMNYLRIKATLNGNDELIQQLNLIFEKDTKYIQFKI</sequence>
<keyword evidence="1" id="KW-0472">Membrane</keyword>
<dbReference type="OrthoDB" id="6711459at2"/>
<evidence type="ECO:0000256" key="1">
    <source>
        <dbReference type="SAM" id="Phobius"/>
    </source>
</evidence>
<dbReference type="RefSeq" id="WP_120384744.1">
    <property type="nucleotide sequence ID" value="NZ_RAXT01000035.1"/>
</dbReference>
<gene>
    <name evidence="2" type="ORF">D7V20_13655</name>
</gene>
<feature type="transmembrane region" description="Helical" evidence="1">
    <location>
        <begin position="44"/>
        <end position="65"/>
    </location>
</feature>
<organism evidence="2 3">
    <name type="scientific">Acinetobacter rongchengensis</name>
    <dbReference type="NCBI Taxonomy" id="2419601"/>
    <lineage>
        <taxon>Bacteria</taxon>
        <taxon>Pseudomonadati</taxon>
        <taxon>Pseudomonadota</taxon>
        <taxon>Gammaproteobacteria</taxon>
        <taxon>Moraxellales</taxon>
        <taxon>Moraxellaceae</taxon>
        <taxon>Acinetobacter</taxon>
    </lineage>
</organism>
<dbReference type="EMBL" id="RAXT01000035">
    <property type="protein sequence ID" value="RKG36765.1"/>
    <property type="molecule type" value="Genomic_DNA"/>
</dbReference>
<proteinExistence type="predicted"/>
<evidence type="ECO:0000313" key="3">
    <source>
        <dbReference type="Proteomes" id="UP000280405"/>
    </source>
</evidence>
<evidence type="ECO:0000313" key="2">
    <source>
        <dbReference type="EMBL" id="RKG36765.1"/>
    </source>
</evidence>
<keyword evidence="1" id="KW-0812">Transmembrane</keyword>
<dbReference type="AlphaFoldDB" id="A0A3A8EQG4"/>
<feature type="transmembrane region" description="Helical" evidence="1">
    <location>
        <begin position="7"/>
        <end position="32"/>
    </location>
</feature>
<keyword evidence="1" id="KW-1133">Transmembrane helix</keyword>